<reference evidence="1 2" key="1">
    <citation type="journal article" date="2018" name="Nat. Ecol. Evol.">
        <title>Pezizomycetes genomes reveal the molecular basis of ectomycorrhizal truffle lifestyle.</title>
        <authorList>
            <person name="Murat C."/>
            <person name="Payen T."/>
            <person name="Noel B."/>
            <person name="Kuo A."/>
            <person name="Morin E."/>
            <person name="Chen J."/>
            <person name="Kohler A."/>
            <person name="Krizsan K."/>
            <person name="Balestrini R."/>
            <person name="Da Silva C."/>
            <person name="Montanini B."/>
            <person name="Hainaut M."/>
            <person name="Levati E."/>
            <person name="Barry K.W."/>
            <person name="Belfiori B."/>
            <person name="Cichocki N."/>
            <person name="Clum A."/>
            <person name="Dockter R.B."/>
            <person name="Fauchery L."/>
            <person name="Guy J."/>
            <person name="Iotti M."/>
            <person name="Le Tacon F."/>
            <person name="Lindquist E.A."/>
            <person name="Lipzen A."/>
            <person name="Malagnac F."/>
            <person name="Mello A."/>
            <person name="Molinier V."/>
            <person name="Miyauchi S."/>
            <person name="Poulain J."/>
            <person name="Riccioni C."/>
            <person name="Rubini A."/>
            <person name="Sitrit Y."/>
            <person name="Splivallo R."/>
            <person name="Traeger S."/>
            <person name="Wang M."/>
            <person name="Zifcakova L."/>
            <person name="Wipf D."/>
            <person name="Zambonelli A."/>
            <person name="Paolocci F."/>
            <person name="Nowrousian M."/>
            <person name="Ottonello S."/>
            <person name="Baldrian P."/>
            <person name="Spatafora J.W."/>
            <person name="Henrissat B."/>
            <person name="Nagy L.G."/>
            <person name="Aury J.M."/>
            <person name="Wincker P."/>
            <person name="Grigoriev I.V."/>
            <person name="Bonfante P."/>
            <person name="Martin F.M."/>
        </authorList>
    </citation>
    <scope>NUCLEOTIDE SEQUENCE [LARGE SCALE GENOMIC DNA]</scope>
    <source>
        <strain evidence="1 2">120613-1</strain>
    </source>
</reference>
<evidence type="ECO:0000313" key="1">
    <source>
        <dbReference type="EMBL" id="RPA93900.1"/>
    </source>
</evidence>
<name>A0A3N4JBU8_9PEZI</name>
<organism evidence="1 2">
    <name type="scientific">Choiromyces venosus 120613-1</name>
    <dbReference type="NCBI Taxonomy" id="1336337"/>
    <lineage>
        <taxon>Eukaryota</taxon>
        <taxon>Fungi</taxon>
        <taxon>Dikarya</taxon>
        <taxon>Ascomycota</taxon>
        <taxon>Pezizomycotina</taxon>
        <taxon>Pezizomycetes</taxon>
        <taxon>Pezizales</taxon>
        <taxon>Tuberaceae</taxon>
        <taxon>Choiromyces</taxon>
    </lineage>
</organism>
<protein>
    <submittedName>
        <fullName evidence="1">Uncharacterized protein</fullName>
    </submittedName>
</protein>
<gene>
    <name evidence="1" type="ORF">L873DRAFT_1494747</name>
</gene>
<keyword evidence="2" id="KW-1185">Reference proteome</keyword>
<dbReference type="AlphaFoldDB" id="A0A3N4JBU8"/>
<evidence type="ECO:0000313" key="2">
    <source>
        <dbReference type="Proteomes" id="UP000276215"/>
    </source>
</evidence>
<sequence length="166" mass="18836">MTFVVLKPALWSWKHLLITYHPYSPSVLMHNTALYSGQTWLGKILNSAYHIVRRCQVPGPSKLIPKPCPRGINTIALVLVHFYSRRNPLVHYEACPTQVKYASVSVVTYQKKNINYLRIIPPQTQPSLAFQRPISLQTSIFGEKEASYVPTYPFTHSTPADCARAP</sequence>
<dbReference type="EMBL" id="ML120445">
    <property type="protein sequence ID" value="RPA93900.1"/>
    <property type="molecule type" value="Genomic_DNA"/>
</dbReference>
<dbReference type="Proteomes" id="UP000276215">
    <property type="component" value="Unassembled WGS sequence"/>
</dbReference>
<proteinExistence type="predicted"/>
<accession>A0A3N4JBU8</accession>